<feature type="domain" description="DEAD-box RNA helicase Q" evidence="12">
    <location>
        <begin position="199"/>
        <end position="227"/>
    </location>
</feature>
<dbReference type="PROSITE" id="PS51192">
    <property type="entry name" value="HELICASE_ATP_BIND_1"/>
    <property type="match status" value="1"/>
</dbReference>
<dbReference type="KEGG" id="mgl:MGL_2246"/>
<keyword evidence="5 8" id="KW-0347">Helicase</keyword>
<dbReference type="STRING" id="425265.A8Q2V6"/>
<dbReference type="Pfam" id="PF00270">
    <property type="entry name" value="DEAD"/>
    <property type="match status" value="1"/>
</dbReference>
<dbReference type="PROSITE" id="PS00039">
    <property type="entry name" value="DEAD_ATP_HELICASE"/>
    <property type="match status" value="1"/>
</dbReference>
<dbReference type="GO" id="GO:0016787">
    <property type="term" value="F:hydrolase activity"/>
    <property type="evidence" value="ECO:0007669"/>
    <property type="project" value="UniProtKB-KW"/>
</dbReference>
<keyword evidence="6 8" id="KW-0067">ATP-binding</keyword>
<dbReference type="GeneID" id="5854757"/>
<evidence type="ECO:0000256" key="6">
    <source>
        <dbReference type="ARBA" id="ARBA00022840"/>
    </source>
</evidence>
<keyword evidence="14" id="KW-1185">Reference proteome</keyword>
<dbReference type="InterPro" id="IPR000629">
    <property type="entry name" value="RNA-helicase_DEAD-box_CS"/>
</dbReference>
<dbReference type="InterPro" id="IPR014001">
    <property type="entry name" value="Helicase_ATP-bd"/>
</dbReference>
<feature type="region of interest" description="Disordered" evidence="10">
    <location>
        <begin position="1"/>
        <end position="23"/>
    </location>
</feature>
<evidence type="ECO:0000256" key="9">
    <source>
        <dbReference type="RuleBase" id="RU365068"/>
    </source>
</evidence>
<protein>
    <recommendedName>
        <fullName evidence="9">ATP-dependent RNA helicase</fullName>
        <ecNumber evidence="9">3.6.4.13</ecNumber>
    </recommendedName>
</protein>
<evidence type="ECO:0000256" key="2">
    <source>
        <dbReference type="ARBA" id="ARBA00022552"/>
    </source>
</evidence>
<keyword evidence="3 8" id="KW-0547">Nucleotide-binding</keyword>
<dbReference type="InParanoid" id="A8Q2V6"/>
<comment type="subcellular location">
    <subcellularLocation>
        <location evidence="1">Nucleus</location>
        <location evidence="1">Nucleolus</location>
    </subcellularLocation>
</comment>
<dbReference type="InterPro" id="IPR014014">
    <property type="entry name" value="RNA_helicase_DEAD_Q_motif"/>
</dbReference>
<reference evidence="13 14" key="1">
    <citation type="journal article" date="2007" name="Proc. Natl. Acad. Sci. U.S.A.">
        <title>Dandruff-associated Malassezia genomes reveal convergent and divergent virulence traits shared with plant and human fungal pathogens.</title>
        <authorList>
            <person name="Xu J."/>
            <person name="Saunders C.W."/>
            <person name="Hu P."/>
            <person name="Grant R.A."/>
            <person name="Boekhout T."/>
            <person name="Kuramae E.E."/>
            <person name="Kronstad J.W."/>
            <person name="Deangelis Y.M."/>
            <person name="Reeder N.L."/>
            <person name="Johnstone K.R."/>
            <person name="Leland M."/>
            <person name="Fieno A.M."/>
            <person name="Begley W.M."/>
            <person name="Sun Y."/>
            <person name="Lacey M.P."/>
            <person name="Chaudhary T."/>
            <person name="Keough T."/>
            <person name="Chu L."/>
            <person name="Sears R."/>
            <person name="Yuan B."/>
            <person name="Dawson T.L.Jr."/>
        </authorList>
    </citation>
    <scope>NUCLEOTIDE SEQUENCE [LARGE SCALE GENOMIC DNA]</scope>
    <source>
        <strain evidence="14">ATCC MYA-4612 / CBS 7966</strain>
    </source>
</reference>
<feature type="domain" description="Helicase ATP-binding" evidence="11">
    <location>
        <begin position="235"/>
        <end position="429"/>
    </location>
</feature>
<feature type="compositionally biased region" description="Basic and acidic residues" evidence="10">
    <location>
        <begin position="94"/>
        <end position="111"/>
    </location>
</feature>
<name>A8Q2V6_MALGO</name>
<dbReference type="InterPro" id="IPR027417">
    <property type="entry name" value="P-loop_NTPase"/>
</dbReference>
<dbReference type="RefSeq" id="XP_001730450.1">
    <property type="nucleotide sequence ID" value="XM_001730398.1"/>
</dbReference>
<comment type="catalytic activity">
    <reaction evidence="9">
        <text>ATP + H2O = ADP + phosphate + H(+)</text>
        <dbReference type="Rhea" id="RHEA:13065"/>
        <dbReference type="ChEBI" id="CHEBI:15377"/>
        <dbReference type="ChEBI" id="CHEBI:15378"/>
        <dbReference type="ChEBI" id="CHEBI:30616"/>
        <dbReference type="ChEBI" id="CHEBI:43474"/>
        <dbReference type="ChEBI" id="CHEBI:456216"/>
        <dbReference type="EC" id="3.6.4.13"/>
    </reaction>
</comment>
<comment type="similarity">
    <text evidence="8">Belongs to the DEAD box helicase family.</text>
</comment>
<comment type="function">
    <text evidence="9">RNA helicase.</text>
</comment>
<dbReference type="SUPFAM" id="SSF52540">
    <property type="entry name" value="P-loop containing nucleoside triphosphate hydrolases"/>
    <property type="match status" value="1"/>
</dbReference>
<evidence type="ECO:0000256" key="3">
    <source>
        <dbReference type="ARBA" id="ARBA00022741"/>
    </source>
</evidence>
<dbReference type="OrthoDB" id="4310724at2759"/>
<keyword evidence="4 8" id="KW-0378">Hydrolase</keyword>
<dbReference type="GO" id="GO:0005524">
    <property type="term" value="F:ATP binding"/>
    <property type="evidence" value="ECO:0007669"/>
    <property type="project" value="UniProtKB-UniRule"/>
</dbReference>
<dbReference type="VEuPathDB" id="FungiDB:MGL_2246"/>
<dbReference type="EMBL" id="AAYY01000008">
    <property type="protein sequence ID" value="EDP43236.1"/>
    <property type="molecule type" value="Genomic_DNA"/>
</dbReference>
<evidence type="ECO:0000256" key="10">
    <source>
        <dbReference type="SAM" id="MobiDB-lite"/>
    </source>
</evidence>
<feature type="region of interest" description="Disordered" evidence="10">
    <location>
        <begin position="70"/>
        <end position="161"/>
    </location>
</feature>
<dbReference type="GO" id="GO:0005730">
    <property type="term" value="C:nucleolus"/>
    <property type="evidence" value="ECO:0007669"/>
    <property type="project" value="UniProtKB-SubCell"/>
</dbReference>
<evidence type="ECO:0000256" key="1">
    <source>
        <dbReference type="ARBA" id="ARBA00004604"/>
    </source>
</evidence>
<evidence type="ECO:0000256" key="5">
    <source>
        <dbReference type="ARBA" id="ARBA00022806"/>
    </source>
</evidence>
<dbReference type="Gene3D" id="3.40.50.300">
    <property type="entry name" value="P-loop containing nucleotide triphosphate hydrolases"/>
    <property type="match status" value="1"/>
</dbReference>
<dbReference type="GO" id="GO:0003723">
    <property type="term" value="F:RNA binding"/>
    <property type="evidence" value="ECO:0007669"/>
    <property type="project" value="UniProtKB-UniRule"/>
</dbReference>
<keyword evidence="9" id="KW-0694">RNA-binding</keyword>
<comment type="caution">
    <text evidence="13">The sequence shown here is derived from an EMBL/GenBank/DDBJ whole genome shotgun (WGS) entry which is preliminary data.</text>
</comment>
<evidence type="ECO:0000256" key="7">
    <source>
        <dbReference type="PROSITE-ProRule" id="PRU00552"/>
    </source>
</evidence>
<feature type="short sequence motif" description="Q motif" evidence="7">
    <location>
        <begin position="199"/>
        <end position="227"/>
    </location>
</feature>
<dbReference type="Proteomes" id="UP000008837">
    <property type="component" value="Unassembled WGS sequence"/>
</dbReference>
<feature type="compositionally biased region" description="Basic residues" evidence="10">
    <location>
        <begin position="1"/>
        <end position="12"/>
    </location>
</feature>
<dbReference type="AlphaFoldDB" id="A8Q2V6"/>
<dbReference type="GO" id="GO:0006364">
    <property type="term" value="P:rRNA processing"/>
    <property type="evidence" value="ECO:0007669"/>
    <property type="project" value="UniProtKB-KW"/>
</dbReference>
<dbReference type="OMA" id="TQSHELP"/>
<sequence>MGARHTKRRTRTHGPTVRQSDVPWVALPISSASEQVNETTDDGFEGLDVFGDDFLGLQAAEGFDVVHEADESGKNHRVKIVKADPAPKAKAKRREIQKQGNHKNEHQEANERTSSQQDRGANEAATEAKSRAKTPSIPTTQSHELPSTKDRKRKASAALDVHDADRDIGTLLQTAREQGMLHEDDAGDDGQEAADAAAPGWASYALHPQLKMALKSLGFHKPTDVQAATLRPSLGLESSMPRDVVGIAQTGSGKTLAYALPILHYVLEHSAHTEDTQRDLEALILTPTRELALQVCTHIRAVVDAAGRFANVATVCGGMSVQKQERMLQQHGGAHVIVATPGRLWDLLKQDDALALRVRRTRFLVIDEADRMIETGHFAEMDSILSMVRRTKGAVADANSAMQTFVYSATMTKTLQANLKRAPWRKKQRTAASSNNNTLDDLLARIDFRDPEPVVIELTPQRHVADTLYEAKIECVGQDKDTYLYYLLLRYQGRTLVFFECN</sequence>
<evidence type="ECO:0000256" key="4">
    <source>
        <dbReference type="ARBA" id="ARBA00022801"/>
    </source>
</evidence>
<evidence type="ECO:0000313" key="14">
    <source>
        <dbReference type="Proteomes" id="UP000008837"/>
    </source>
</evidence>
<feature type="compositionally biased region" description="Polar residues" evidence="10">
    <location>
        <begin position="136"/>
        <end position="145"/>
    </location>
</feature>
<evidence type="ECO:0000313" key="13">
    <source>
        <dbReference type="EMBL" id="EDP43236.1"/>
    </source>
</evidence>
<comment type="domain">
    <text evidence="9">The Q motif is unique to and characteristic of the DEAD box family of RNA helicases and controls ATP binding and hydrolysis.</text>
</comment>
<keyword evidence="2" id="KW-0698">rRNA processing</keyword>
<dbReference type="PROSITE" id="PS51195">
    <property type="entry name" value="Q_MOTIF"/>
    <property type="match status" value="1"/>
</dbReference>
<proteinExistence type="inferred from homology"/>
<dbReference type="SMART" id="SM00487">
    <property type="entry name" value="DEXDc"/>
    <property type="match status" value="1"/>
</dbReference>
<evidence type="ECO:0000259" key="11">
    <source>
        <dbReference type="PROSITE" id="PS51192"/>
    </source>
</evidence>
<accession>A8Q2V6</accession>
<organism evidence="13 14">
    <name type="scientific">Malassezia globosa (strain ATCC MYA-4612 / CBS 7966)</name>
    <name type="common">Dandruff-associated fungus</name>
    <dbReference type="NCBI Taxonomy" id="425265"/>
    <lineage>
        <taxon>Eukaryota</taxon>
        <taxon>Fungi</taxon>
        <taxon>Dikarya</taxon>
        <taxon>Basidiomycota</taxon>
        <taxon>Ustilaginomycotina</taxon>
        <taxon>Malasseziomycetes</taxon>
        <taxon>Malasseziales</taxon>
        <taxon>Malasseziaceae</taxon>
        <taxon>Malassezia</taxon>
    </lineage>
</organism>
<dbReference type="InterPro" id="IPR011545">
    <property type="entry name" value="DEAD/DEAH_box_helicase_dom"/>
</dbReference>
<dbReference type="EC" id="3.6.4.13" evidence="9"/>
<dbReference type="GO" id="GO:0003724">
    <property type="term" value="F:RNA helicase activity"/>
    <property type="evidence" value="ECO:0007669"/>
    <property type="project" value="UniProtKB-EC"/>
</dbReference>
<gene>
    <name evidence="13" type="ORF">MGL_2246</name>
</gene>
<evidence type="ECO:0000259" key="12">
    <source>
        <dbReference type="PROSITE" id="PS51195"/>
    </source>
</evidence>
<evidence type="ECO:0000256" key="8">
    <source>
        <dbReference type="RuleBase" id="RU000492"/>
    </source>
</evidence>
<dbReference type="PANTHER" id="PTHR24031">
    <property type="entry name" value="RNA HELICASE"/>
    <property type="match status" value="1"/>
</dbReference>